<name>A0AAP7KE74_9PSED</name>
<organism evidence="2 3">
    <name type="scientific">Pseudomonas monteilii</name>
    <dbReference type="NCBI Taxonomy" id="76759"/>
    <lineage>
        <taxon>Bacteria</taxon>
        <taxon>Pseudomonadati</taxon>
        <taxon>Pseudomonadota</taxon>
        <taxon>Gammaproteobacteria</taxon>
        <taxon>Pseudomonadales</taxon>
        <taxon>Pseudomonadaceae</taxon>
        <taxon>Pseudomonas</taxon>
    </lineage>
</organism>
<feature type="compositionally biased region" description="Polar residues" evidence="1">
    <location>
        <begin position="36"/>
        <end position="62"/>
    </location>
</feature>
<evidence type="ECO:0000313" key="2">
    <source>
        <dbReference type="EMBL" id="OAH45530.1"/>
    </source>
</evidence>
<evidence type="ECO:0000256" key="1">
    <source>
        <dbReference type="SAM" id="MobiDB-lite"/>
    </source>
</evidence>
<feature type="region of interest" description="Disordered" evidence="1">
    <location>
        <begin position="1"/>
        <end position="69"/>
    </location>
</feature>
<proteinExistence type="predicted"/>
<dbReference type="EMBL" id="LSTU01000060">
    <property type="protein sequence ID" value="OAH45530.1"/>
    <property type="molecule type" value="Genomic_DNA"/>
</dbReference>
<sequence length="186" mass="20679">MNLSNFWPRAGAGKPATPVVSVSVTKRTDAEKPTTAGGQESRTSAPTSTWKNEQLPTTTVAPSNAPRGPIELPASLAECEVLEEALARDAIRLECQIGVAEGTAKAEKRYADPTWYHRAKAALKHINRDRQRLTQHMKALRVEARRNCPAWQARDKAILRELNARVPKEVFDECVRVVGEELEMIR</sequence>
<evidence type="ECO:0000313" key="3">
    <source>
        <dbReference type="Proteomes" id="UP000077242"/>
    </source>
</evidence>
<dbReference type="AlphaFoldDB" id="A0AAP7KE74"/>
<comment type="caution">
    <text evidence="2">The sequence shown here is derived from an EMBL/GenBank/DDBJ whole genome shotgun (WGS) entry which is preliminary data.</text>
</comment>
<dbReference type="RefSeq" id="WP_063977548.1">
    <property type="nucleotide sequence ID" value="NZ_JACGCV010000011.1"/>
</dbReference>
<gene>
    <name evidence="2" type="ORF">AYJ70_21120</name>
</gene>
<reference evidence="3" key="1">
    <citation type="submission" date="2016-02" db="EMBL/GenBank/DDBJ databases">
        <title>Dietzia cinnamea strain CD11_5 genome sequencing and assembly.</title>
        <authorList>
            <person name="Kaur G."/>
            <person name="Nair G.R."/>
            <person name="Mayilraj S."/>
        </authorList>
    </citation>
    <scope>NUCLEOTIDE SEQUENCE [LARGE SCALE GENOMIC DNA]</scope>
    <source>
        <strain evidence="3">CD10_2</strain>
    </source>
</reference>
<protein>
    <submittedName>
        <fullName evidence="2">Uncharacterized protein</fullName>
    </submittedName>
</protein>
<dbReference type="Proteomes" id="UP000077242">
    <property type="component" value="Unassembled WGS sequence"/>
</dbReference>
<accession>A0AAP7KE74</accession>